<evidence type="ECO:0000259" key="5">
    <source>
        <dbReference type="Pfam" id="PF02737"/>
    </source>
</evidence>
<sequence length="289" mass="30253">MKTVGVIGAGQMGAGIAQVSAQAGYAVLLSDVDQARAEAGKAGIGKQLARAVEKEKITAADAEAALGRITPIGDLAAMALCDLVIEAATEREGVKRQIFETVGKALGGDAILASNTSSIPITRLAQAAPDPARFMGVHFFNPVPVMGLIELIRGLATSDATVAAVESFGQSLGKRIVHANDAPGFIVNRVLMPMLNEACFALGEGVATIPDIDAACQLGLNHPMGPFTLADFIGLDTCLEITRVLFEGTGDPKFRPAPLLVKYVEAGWYGRKTKRGFYDYTGAEPVPTR</sequence>
<comment type="caution">
    <text evidence="6">The sequence shown here is derived from an EMBL/GenBank/DDBJ whole genome shotgun (WGS) entry which is preliminary data.</text>
</comment>
<dbReference type="InterPro" id="IPR008927">
    <property type="entry name" value="6-PGluconate_DH-like_C_sf"/>
</dbReference>
<feature type="binding site" evidence="3">
    <location>
        <begin position="8"/>
        <end position="13"/>
    </location>
    <ligand>
        <name>NAD(+)</name>
        <dbReference type="ChEBI" id="CHEBI:57540"/>
    </ligand>
</feature>
<feature type="binding site" evidence="3">
    <location>
        <position position="90"/>
    </location>
    <ligand>
        <name>NAD(+)</name>
        <dbReference type="ChEBI" id="CHEBI:57540"/>
    </ligand>
</feature>
<dbReference type="InterPro" id="IPR013328">
    <property type="entry name" value="6PGD_dom2"/>
</dbReference>
<feature type="binding site" evidence="3">
    <location>
        <position position="272"/>
    </location>
    <ligand>
        <name>NAD(+)</name>
        <dbReference type="ChEBI" id="CHEBI:57540"/>
    </ligand>
</feature>
<dbReference type="Gene3D" id="3.40.50.720">
    <property type="entry name" value="NAD(P)-binding Rossmann-like Domain"/>
    <property type="match status" value="1"/>
</dbReference>
<feature type="binding site" evidence="3">
    <location>
        <position position="117"/>
    </location>
    <ligand>
        <name>NAD(+)</name>
        <dbReference type="ChEBI" id="CHEBI:57540"/>
    </ligand>
</feature>
<dbReference type="EC" id="1.1.1.157" evidence="6"/>
<dbReference type="FunFam" id="3.40.50.720:FF:000009">
    <property type="entry name" value="Fatty oxidation complex, alpha subunit"/>
    <property type="match status" value="1"/>
</dbReference>
<organism evidence="6 7">
    <name type="scientific">Sphingomonas trueperi</name>
    <dbReference type="NCBI Taxonomy" id="53317"/>
    <lineage>
        <taxon>Bacteria</taxon>
        <taxon>Pseudomonadati</taxon>
        <taxon>Pseudomonadota</taxon>
        <taxon>Alphaproteobacteria</taxon>
        <taxon>Sphingomonadales</taxon>
        <taxon>Sphingomonadaceae</taxon>
        <taxon>Sphingomonas</taxon>
    </lineage>
</organism>
<dbReference type="InterPro" id="IPR006108">
    <property type="entry name" value="3HC_DH_C"/>
</dbReference>
<keyword evidence="3" id="KW-0520">NAD</keyword>
<dbReference type="InterPro" id="IPR022694">
    <property type="entry name" value="3-OHacyl-CoA_DH"/>
</dbReference>
<evidence type="ECO:0000313" key="7">
    <source>
        <dbReference type="Proteomes" id="UP000531251"/>
    </source>
</evidence>
<feature type="binding site" evidence="3">
    <location>
        <position position="31"/>
    </location>
    <ligand>
        <name>NAD(+)</name>
        <dbReference type="ChEBI" id="CHEBI:57540"/>
    </ligand>
</feature>
<gene>
    <name evidence="6" type="ORF">GGR89_002677</name>
</gene>
<dbReference type="RefSeq" id="WP_125976612.1">
    <property type="nucleotide sequence ID" value="NZ_BAAADY010000003.1"/>
</dbReference>
<evidence type="ECO:0000256" key="2">
    <source>
        <dbReference type="PIRSR" id="PIRSR000105-1"/>
    </source>
</evidence>
<feature type="binding site" evidence="3">
    <location>
        <position position="95"/>
    </location>
    <ligand>
        <name>NAD(+)</name>
        <dbReference type="ChEBI" id="CHEBI:57540"/>
    </ligand>
</feature>
<dbReference type="SUPFAM" id="SSF51735">
    <property type="entry name" value="NAD(P)-binding Rossmann-fold domains"/>
    <property type="match status" value="1"/>
</dbReference>
<dbReference type="EMBL" id="JAATJB010000007">
    <property type="protein sequence ID" value="NJB98346.1"/>
    <property type="molecule type" value="Genomic_DNA"/>
</dbReference>
<evidence type="ECO:0000256" key="3">
    <source>
        <dbReference type="PIRSR" id="PIRSR000105-2"/>
    </source>
</evidence>
<dbReference type="Pfam" id="PF00725">
    <property type="entry name" value="3HCDH"/>
    <property type="match status" value="1"/>
</dbReference>
<evidence type="ECO:0000313" key="6">
    <source>
        <dbReference type="EMBL" id="NJB98346.1"/>
    </source>
</evidence>
<dbReference type="PANTHER" id="PTHR48075">
    <property type="entry name" value="3-HYDROXYACYL-COA DEHYDROGENASE FAMILY PROTEIN"/>
    <property type="match status" value="1"/>
</dbReference>
<evidence type="ECO:0000256" key="1">
    <source>
        <dbReference type="ARBA" id="ARBA00023002"/>
    </source>
</evidence>
<keyword evidence="7" id="KW-1185">Reference proteome</keyword>
<keyword evidence="1 6" id="KW-0560">Oxidoreductase</keyword>
<protein>
    <submittedName>
        <fullName evidence="6">3-hydroxybutyryl-CoA dehydrogenase</fullName>
        <ecNumber evidence="6">1.1.1.157</ecNumber>
    </submittedName>
</protein>
<dbReference type="Gene3D" id="1.10.1040.10">
    <property type="entry name" value="N-(1-d-carboxylethyl)-l-norvaline Dehydrogenase, domain 2"/>
    <property type="match status" value="1"/>
</dbReference>
<dbReference type="PANTHER" id="PTHR48075:SF5">
    <property type="entry name" value="3-HYDROXYBUTYRYL-COA DEHYDROGENASE"/>
    <property type="match status" value="1"/>
</dbReference>
<dbReference type="InterPro" id="IPR006176">
    <property type="entry name" value="3-OHacyl-CoA_DH_NAD-bd"/>
</dbReference>
<dbReference type="SUPFAM" id="SSF48179">
    <property type="entry name" value="6-phosphogluconate dehydrogenase C-terminal domain-like"/>
    <property type="match status" value="1"/>
</dbReference>
<feature type="domain" description="3-hydroxyacyl-CoA dehydrogenase C-terminal" evidence="4">
    <location>
        <begin position="184"/>
        <end position="280"/>
    </location>
</feature>
<dbReference type="PIRSF" id="PIRSF000105">
    <property type="entry name" value="HCDH"/>
    <property type="match status" value="1"/>
</dbReference>
<proteinExistence type="predicted"/>
<evidence type="ECO:0000259" key="4">
    <source>
        <dbReference type="Pfam" id="PF00725"/>
    </source>
</evidence>
<name>A0A7X5Y2P9_9SPHN</name>
<dbReference type="GO" id="GO:0008691">
    <property type="term" value="F:3-hydroxybutyryl-CoA dehydrogenase activity"/>
    <property type="evidence" value="ECO:0007669"/>
    <property type="project" value="UniProtKB-EC"/>
</dbReference>
<dbReference type="GO" id="GO:0006631">
    <property type="term" value="P:fatty acid metabolic process"/>
    <property type="evidence" value="ECO:0007669"/>
    <property type="project" value="InterPro"/>
</dbReference>
<dbReference type="InterPro" id="IPR036291">
    <property type="entry name" value="NAD(P)-bd_dom_sf"/>
</dbReference>
<feature type="domain" description="3-hydroxyacyl-CoA dehydrogenase NAD binding" evidence="5">
    <location>
        <begin position="3"/>
        <end position="181"/>
    </location>
</feature>
<dbReference type="Pfam" id="PF02737">
    <property type="entry name" value="3HCDH_N"/>
    <property type="match status" value="1"/>
</dbReference>
<feature type="binding site" evidence="3">
    <location>
        <position position="141"/>
    </location>
    <ligand>
        <name>NAD(+)</name>
        <dbReference type="ChEBI" id="CHEBI:57540"/>
    </ligand>
</feature>
<dbReference type="GO" id="GO:0070403">
    <property type="term" value="F:NAD+ binding"/>
    <property type="evidence" value="ECO:0007669"/>
    <property type="project" value="InterPro"/>
</dbReference>
<accession>A0A7X5Y2P9</accession>
<reference evidence="6 7" key="1">
    <citation type="submission" date="2020-03" db="EMBL/GenBank/DDBJ databases">
        <title>Genomic Encyclopedia of Type Strains, Phase IV (KMG-IV): sequencing the most valuable type-strain genomes for metagenomic binning, comparative biology and taxonomic classification.</title>
        <authorList>
            <person name="Goeker M."/>
        </authorList>
    </citation>
    <scope>NUCLEOTIDE SEQUENCE [LARGE SCALE GENOMIC DNA]</scope>
    <source>
        <strain evidence="6 7">DSM 7225</strain>
    </source>
</reference>
<dbReference type="AlphaFoldDB" id="A0A7X5Y2P9"/>
<dbReference type="Proteomes" id="UP000531251">
    <property type="component" value="Unassembled WGS sequence"/>
</dbReference>
<feature type="site" description="Important for catalytic activity" evidence="2">
    <location>
        <position position="138"/>
    </location>
</feature>